<sequence length="19" mass="1978">MGGAIQSLSIDAVQLPYQS</sequence>
<protein>
    <submittedName>
        <fullName evidence="1">Uncharacterized protein</fullName>
    </submittedName>
</protein>
<reference evidence="1" key="1">
    <citation type="submission" date="2014-09" db="EMBL/GenBank/DDBJ databases">
        <authorList>
            <person name="Magalhaes I.L.F."/>
            <person name="Oliveira U."/>
            <person name="Santos F.R."/>
            <person name="Vidigal T.H.D.A."/>
            <person name="Brescovit A.D."/>
            <person name="Santos A.J."/>
        </authorList>
    </citation>
    <scope>NUCLEOTIDE SEQUENCE</scope>
    <source>
        <tissue evidence="1">Shoot tissue taken approximately 20 cm above the soil surface</tissue>
    </source>
</reference>
<evidence type="ECO:0000313" key="1">
    <source>
        <dbReference type="EMBL" id="JAD52750.1"/>
    </source>
</evidence>
<accession>A0A0A9AV14</accession>
<organism evidence="1">
    <name type="scientific">Arundo donax</name>
    <name type="common">Giant reed</name>
    <name type="synonym">Donax arundinaceus</name>
    <dbReference type="NCBI Taxonomy" id="35708"/>
    <lineage>
        <taxon>Eukaryota</taxon>
        <taxon>Viridiplantae</taxon>
        <taxon>Streptophyta</taxon>
        <taxon>Embryophyta</taxon>
        <taxon>Tracheophyta</taxon>
        <taxon>Spermatophyta</taxon>
        <taxon>Magnoliopsida</taxon>
        <taxon>Liliopsida</taxon>
        <taxon>Poales</taxon>
        <taxon>Poaceae</taxon>
        <taxon>PACMAD clade</taxon>
        <taxon>Arundinoideae</taxon>
        <taxon>Arundineae</taxon>
        <taxon>Arundo</taxon>
    </lineage>
</organism>
<dbReference type="EMBL" id="GBRH01245145">
    <property type="protein sequence ID" value="JAD52750.1"/>
    <property type="molecule type" value="Transcribed_RNA"/>
</dbReference>
<proteinExistence type="predicted"/>
<reference evidence="1" key="2">
    <citation type="journal article" date="2015" name="Data Brief">
        <title>Shoot transcriptome of the giant reed, Arundo donax.</title>
        <authorList>
            <person name="Barrero R.A."/>
            <person name="Guerrero F.D."/>
            <person name="Moolhuijzen P."/>
            <person name="Goolsby J.A."/>
            <person name="Tidwell J."/>
            <person name="Bellgard S.E."/>
            <person name="Bellgard M.I."/>
        </authorList>
    </citation>
    <scope>NUCLEOTIDE SEQUENCE</scope>
    <source>
        <tissue evidence="1">Shoot tissue taken approximately 20 cm above the soil surface</tissue>
    </source>
</reference>
<name>A0A0A9AV14_ARUDO</name>
<dbReference type="AlphaFoldDB" id="A0A0A9AV14"/>